<dbReference type="PROSITE" id="PS50853">
    <property type="entry name" value="FN3"/>
    <property type="match status" value="1"/>
</dbReference>
<accession>A0A7R9DSC2</accession>
<dbReference type="SUPFAM" id="SSF49265">
    <property type="entry name" value="Fibronectin type III"/>
    <property type="match status" value="1"/>
</dbReference>
<dbReference type="AlphaFoldDB" id="A0A7R9DSC2"/>
<feature type="region of interest" description="Disordered" evidence="1">
    <location>
        <begin position="1"/>
        <end position="20"/>
    </location>
</feature>
<organism evidence="3">
    <name type="scientific">Timema cristinae</name>
    <name type="common">Walking stick</name>
    <dbReference type="NCBI Taxonomy" id="61476"/>
    <lineage>
        <taxon>Eukaryota</taxon>
        <taxon>Metazoa</taxon>
        <taxon>Ecdysozoa</taxon>
        <taxon>Arthropoda</taxon>
        <taxon>Hexapoda</taxon>
        <taxon>Insecta</taxon>
        <taxon>Pterygota</taxon>
        <taxon>Neoptera</taxon>
        <taxon>Polyneoptera</taxon>
        <taxon>Phasmatodea</taxon>
        <taxon>Timematodea</taxon>
        <taxon>Timematoidea</taxon>
        <taxon>Timematidae</taxon>
        <taxon>Timema</taxon>
    </lineage>
</organism>
<proteinExistence type="predicted"/>
<name>A0A7R9DSC2_TIMCR</name>
<evidence type="ECO:0000256" key="1">
    <source>
        <dbReference type="SAM" id="MobiDB-lite"/>
    </source>
</evidence>
<evidence type="ECO:0000259" key="2">
    <source>
        <dbReference type="PROSITE" id="PS50853"/>
    </source>
</evidence>
<feature type="compositionally biased region" description="Gly residues" evidence="1">
    <location>
        <begin position="1"/>
        <end position="10"/>
    </location>
</feature>
<dbReference type="Gene3D" id="2.60.40.10">
    <property type="entry name" value="Immunoglobulins"/>
    <property type="match status" value="1"/>
</dbReference>
<dbReference type="InterPro" id="IPR003961">
    <property type="entry name" value="FN3_dom"/>
</dbReference>
<dbReference type="InterPro" id="IPR013783">
    <property type="entry name" value="Ig-like_fold"/>
</dbReference>
<dbReference type="InterPro" id="IPR036116">
    <property type="entry name" value="FN3_sf"/>
</dbReference>
<evidence type="ECO:0000313" key="3">
    <source>
        <dbReference type="EMBL" id="CAD7418890.1"/>
    </source>
</evidence>
<gene>
    <name evidence="3" type="ORF">TCEB3V08_LOCUS13525</name>
</gene>
<reference evidence="3" key="1">
    <citation type="submission" date="2020-11" db="EMBL/GenBank/DDBJ databases">
        <authorList>
            <person name="Tran Van P."/>
        </authorList>
    </citation>
    <scope>NUCLEOTIDE SEQUENCE</scope>
</reference>
<sequence length="210" mass="23042">MRYCFGGGGENPSKHTRSEALPPRQRKCFCPESLSDLTATSVTDTSFLVGWVVPEDSVRCGHTLDVCSTQLTTDHRYCSLNATGSQWQRTDLTPCSVYHVSAVLTVLTHTFPPRNLTVTTARPDDAMILSAQVDSVTTNEITLSWIPVYSGSPCALGYRLCWSSVGPGQHDSGVQDRRFQRGEQFHTDGTPESHQLHSRGCGLVRRGPSV</sequence>
<feature type="domain" description="Fibronectin type-III" evidence="2">
    <location>
        <begin position="33"/>
        <end position="124"/>
    </location>
</feature>
<protein>
    <recommendedName>
        <fullName evidence="2">Fibronectin type-III domain-containing protein</fullName>
    </recommendedName>
</protein>
<dbReference type="EMBL" id="OC341624">
    <property type="protein sequence ID" value="CAD7418890.1"/>
    <property type="molecule type" value="Genomic_DNA"/>
</dbReference>